<dbReference type="Gene3D" id="2.60.120.10">
    <property type="entry name" value="Jelly Rolls"/>
    <property type="match status" value="1"/>
</dbReference>
<dbReference type="AlphaFoldDB" id="A0A368GHJ5"/>
<dbReference type="Pfam" id="PF16526">
    <property type="entry name" value="CLZ"/>
    <property type="match status" value="1"/>
</dbReference>
<protein>
    <recommendedName>
        <fullName evidence="1">Cyclic nucleotide-gated channel C-terminal leucine zipper domain-containing protein</fullName>
    </recommendedName>
</protein>
<evidence type="ECO:0000313" key="2">
    <source>
        <dbReference type="EMBL" id="RCN43851.1"/>
    </source>
</evidence>
<dbReference type="GO" id="GO:0005222">
    <property type="term" value="F:intracellularly cAMP-activated cation channel activity"/>
    <property type="evidence" value="ECO:0007669"/>
    <property type="project" value="TreeGrafter"/>
</dbReference>
<name>A0A368GHJ5_ANCCA</name>
<dbReference type="SUPFAM" id="SSF51206">
    <property type="entry name" value="cAMP-binding domain-like"/>
    <property type="match status" value="1"/>
</dbReference>
<gene>
    <name evidence="2" type="ORF">ANCCAN_10179</name>
</gene>
<accession>A0A368GHJ5</accession>
<dbReference type="PANTHER" id="PTHR45638:SF11">
    <property type="entry name" value="CYCLIC NUCLEOTIDE-GATED CATION CHANNEL SUBUNIT A"/>
    <property type="match status" value="1"/>
</dbReference>
<dbReference type="InterPro" id="IPR018490">
    <property type="entry name" value="cNMP-bd_dom_sf"/>
</dbReference>
<dbReference type="InterPro" id="IPR050866">
    <property type="entry name" value="CNG_cation_channel"/>
</dbReference>
<dbReference type="OrthoDB" id="421226at2759"/>
<organism evidence="2 3">
    <name type="scientific">Ancylostoma caninum</name>
    <name type="common">Dog hookworm</name>
    <dbReference type="NCBI Taxonomy" id="29170"/>
    <lineage>
        <taxon>Eukaryota</taxon>
        <taxon>Metazoa</taxon>
        <taxon>Ecdysozoa</taxon>
        <taxon>Nematoda</taxon>
        <taxon>Chromadorea</taxon>
        <taxon>Rhabditida</taxon>
        <taxon>Rhabditina</taxon>
        <taxon>Rhabditomorpha</taxon>
        <taxon>Strongyloidea</taxon>
        <taxon>Ancylostomatidae</taxon>
        <taxon>Ancylostomatinae</taxon>
        <taxon>Ancylostoma</taxon>
    </lineage>
</organism>
<proteinExistence type="predicted"/>
<reference evidence="2 3" key="1">
    <citation type="submission" date="2014-10" db="EMBL/GenBank/DDBJ databases">
        <title>Draft genome of the hookworm Ancylostoma caninum.</title>
        <authorList>
            <person name="Mitreva M."/>
        </authorList>
    </citation>
    <scope>NUCLEOTIDE SEQUENCE [LARGE SCALE GENOMIC DNA]</scope>
    <source>
        <strain evidence="2 3">Baltimore</strain>
    </source>
</reference>
<dbReference type="Proteomes" id="UP000252519">
    <property type="component" value="Unassembled WGS sequence"/>
</dbReference>
<feature type="domain" description="Cyclic nucleotide-gated channel C-terminal leucine zipper" evidence="1">
    <location>
        <begin position="55"/>
        <end position="97"/>
    </location>
</feature>
<dbReference type="GO" id="GO:0030553">
    <property type="term" value="F:cGMP binding"/>
    <property type="evidence" value="ECO:0007669"/>
    <property type="project" value="TreeGrafter"/>
</dbReference>
<dbReference type="InterPro" id="IPR032406">
    <property type="entry name" value="CLZ_dom"/>
</dbReference>
<sequence length="142" mass="16262">MGFPLEILQKANSSSKNGNRRTANVRSVGYTDLFVLNKNDLWNALREYPDARKLLLAKGRELLKKDNLLDENAPEEQQTVEELAEQLTNSVKVLQTRSVLKYKRKIGYGTSDQHCGYAWWHILTSESRLGHIKGVPISRNHE</sequence>
<dbReference type="GO" id="GO:0044877">
    <property type="term" value="F:protein-containing complex binding"/>
    <property type="evidence" value="ECO:0007669"/>
    <property type="project" value="TreeGrafter"/>
</dbReference>
<dbReference type="EMBL" id="JOJR01000145">
    <property type="protein sequence ID" value="RCN43851.1"/>
    <property type="molecule type" value="Genomic_DNA"/>
</dbReference>
<keyword evidence="3" id="KW-1185">Reference proteome</keyword>
<dbReference type="STRING" id="29170.A0A368GHJ5"/>
<dbReference type="PANTHER" id="PTHR45638">
    <property type="entry name" value="CYCLIC NUCLEOTIDE-GATED CATION CHANNEL SUBUNIT A"/>
    <property type="match status" value="1"/>
</dbReference>
<evidence type="ECO:0000313" key="3">
    <source>
        <dbReference type="Proteomes" id="UP000252519"/>
    </source>
</evidence>
<dbReference type="GO" id="GO:0017071">
    <property type="term" value="C:intracellular cyclic nucleotide activated cation channel complex"/>
    <property type="evidence" value="ECO:0007669"/>
    <property type="project" value="TreeGrafter"/>
</dbReference>
<dbReference type="GO" id="GO:0005886">
    <property type="term" value="C:plasma membrane"/>
    <property type="evidence" value="ECO:0007669"/>
    <property type="project" value="TreeGrafter"/>
</dbReference>
<dbReference type="InterPro" id="IPR014710">
    <property type="entry name" value="RmlC-like_jellyroll"/>
</dbReference>
<comment type="caution">
    <text evidence="2">The sequence shown here is derived from an EMBL/GenBank/DDBJ whole genome shotgun (WGS) entry which is preliminary data.</text>
</comment>
<dbReference type="GO" id="GO:0005223">
    <property type="term" value="F:intracellularly cGMP-activated cation channel activity"/>
    <property type="evidence" value="ECO:0007669"/>
    <property type="project" value="TreeGrafter"/>
</dbReference>
<evidence type="ECO:0000259" key="1">
    <source>
        <dbReference type="Pfam" id="PF16526"/>
    </source>
</evidence>